<sequence length="191" mass="20360">MTTRVASARALSSRAKIAPPRATRVRAVLSRSSRDRSAVVVRAAWVLKNVGPKTKDHLDEDDEVVTPGDLPLTSPRMVVGRAASESVSLEIAVPTVSPSLAFNPDTPRRLSTPSDAFQLHPDIALYGTTVSGAHAMLEVSEDAVRVVDLSSTNGTFIDGEELQAGVAYALDENGEVVFGDEFLACYQLVKA</sequence>
<evidence type="ECO:0000259" key="1">
    <source>
        <dbReference type="PROSITE" id="PS50006"/>
    </source>
</evidence>
<organism evidence="3">
    <name type="scientific">Micromonas pusilla (strain CCMP1545)</name>
    <name type="common">Picoplanktonic green alga</name>
    <dbReference type="NCBI Taxonomy" id="564608"/>
    <lineage>
        <taxon>Eukaryota</taxon>
        <taxon>Viridiplantae</taxon>
        <taxon>Chlorophyta</taxon>
        <taxon>Mamiellophyceae</taxon>
        <taxon>Mamiellales</taxon>
        <taxon>Mamiellaceae</taxon>
        <taxon>Micromonas</taxon>
    </lineage>
</organism>
<name>C1MT47_MICPC</name>
<dbReference type="OrthoDB" id="687730at2759"/>
<dbReference type="KEGG" id="mpp:MICPUCDRAFT_57935"/>
<keyword evidence="3" id="KW-1185">Reference proteome</keyword>
<dbReference type="STRING" id="564608.C1MT47"/>
<evidence type="ECO:0000313" key="3">
    <source>
        <dbReference type="Proteomes" id="UP000001876"/>
    </source>
</evidence>
<feature type="domain" description="FHA" evidence="1">
    <location>
        <begin position="77"/>
        <end position="162"/>
    </location>
</feature>
<dbReference type="AlphaFoldDB" id="C1MT47"/>
<dbReference type="Proteomes" id="UP000001876">
    <property type="component" value="Unassembled WGS sequence"/>
</dbReference>
<dbReference type="PROSITE" id="PS50006">
    <property type="entry name" value="FHA_DOMAIN"/>
    <property type="match status" value="1"/>
</dbReference>
<proteinExistence type="predicted"/>
<dbReference type="RefSeq" id="XP_003058427.1">
    <property type="nucleotide sequence ID" value="XM_003058381.1"/>
</dbReference>
<evidence type="ECO:0000313" key="2">
    <source>
        <dbReference type="EMBL" id="EEH56882.1"/>
    </source>
</evidence>
<dbReference type="Pfam" id="PF00498">
    <property type="entry name" value="FHA"/>
    <property type="match status" value="1"/>
</dbReference>
<reference evidence="2 3" key="1">
    <citation type="journal article" date="2009" name="Science">
        <title>Green evolution and dynamic adaptations revealed by genomes of the marine picoeukaryotes Micromonas.</title>
        <authorList>
            <person name="Worden A.Z."/>
            <person name="Lee J.H."/>
            <person name="Mock T."/>
            <person name="Rouze P."/>
            <person name="Simmons M.P."/>
            <person name="Aerts A.L."/>
            <person name="Allen A.E."/>
            <person name="Cuvelier M.L."/>
            <person name="Derelle E."/>
            <person name="Everett M.V."/>
            <person name="Foulon E."/>
            <person name="Grimwood J."/>
            <person name="Gundlach H."/>
            <person name="Henrissat B."/>
            <person name="Napoli C."/>
            <person name="McDonald S.M."/>
            <person name="Parker M.S."/>
            <person name="Rombauts S."/>
            <person name="Salamov A."/>
            <person name="Von Dassow P."/>
            <person name="Badger J.H."/>
            <person name="Coutinho P.M."/>
            <person name="Demir E."/>
            <person name="Dubchak I."/>
            <person name="Gentemann C."/>
            <person name="Eikrem W."/>
            <person name="Gready J.E."/>
            <person name="John U."/>
            <person name="Lanier W."/>
            <person name="Lindquist E.A."/>
            <person name="Lucas S."/>
            <person name="Mayer K.F."/>
            <person name="Moreau H."/>
            <person name="Not F."/>
            <person name="Otillar R."/>
            <person name="Panaud O."/>
            <person name="Pangilinan J."/>
            <person name="Paulsen I."/>
            <person name="Piegu B."/>
            <person name="Poliakov A."/>
            <person name="Robbens S."/>
            <person name="Schmutz J."/>
            <person name="Toulza E."/>
            <person name="Wyss T."/>
            <person name="Zelensky A."/>
            <person name="Zhou K."/>
            <person name="Armbrust E.V."/>
            <person name="Bhattacharya D."/>
            <person name="Goodenough U.W."/>
            <person name="Van de Peer Y."/>
            <person name="Grigoriev I.V."/>
        </authorList>
    </citation>
    <scope>NUCLEOTIDE SEQUENCE [LARGE SCALE GENOMIC DNA]</scope>
    <source>
        <strain evidence="2 3">CCMP1545</strain>
    </source>
</reference>
<gene>
    <name evidence="2" type="ORF">MICPUCDRAFT_57935</name>
</gene>
<accession>C1MT47</accession>
<dbReference type="SMART" id="SM00240">
    <property type="entry name" value="FHA"/>
    <property type="match status" value="1"/>
</dbReference>
<dbReference type="SUPFAM" id="SSF49879">
    <property type="entry name" value="SMAD/FHA domain"/>
    <property type="match status" value="1"/>
</dbReference>
<dbReference type="EMBL" id="GG663739">
    <property type="protein sequence ID" value="EEH56882.1"/>
    <property type="molecule type" value="Genomic_DNA"/>
</dbReference>
<dbReference type="GeneID" id="9684239"/>
<dbReference type="InterPro" id="IPR008984">
    <property type="entry name" value="SMAD_FHA_dom_sf"/>
</dbReference>
<dbReference type="CDD" id="cd00060">
    <property type="entry name" value="FHA"/>
    <property type="match status" value="1"/>
</dbReference>
<dbReference type="InterPro" id="IPR000253">
    <property type="entry name" value="FHA_dom"/>
</dbReference>
<dbReference type="Gene3D" id="2.60.200.20">
    <property type="match status" value="1"/>
</dbReference>
<dbReference type="OMA" id="GGHRQDW"/>
<protein>
    <submittedName>
        <fullName evidence="2">Predicted protein</fullName>
    </submittedName>
</protein>